<organism evidence="1 2">
    <name type="scientific">Xanthobacter tagetidis</name>
    <dbReference type="NCBI Taxonomy" id="60216"/>
    <lineage>
        <taxon>Bacteria</taxon>
        <taxon>Pseudomonadati</taxon>
        <taxon>Pseudomonadota</taxon>
        <taxon>Alphaproteobacteria</taxon>
        <taxon>Hyphomicrobiales</taxon>
        <taxon>Xanthobacteraceae</taxon>
        <taxon>Xanthobacter</taxon>
    </lineage>
</organism>
<comment type="caution">
    <text evidence="1">The sequence shown here is derived from an EMBL/GenBank/DDBJ whole genome shotgun (WGS) entry which is preliminary data.</text>
</comment>
<dbReference type="Pfam" id="PF10387">
    <property type="entry name" value="DUF2442"/>
    <property type="match status" value="1"/>
</dbReference>
<dbReference type="RefSeq" id="WP_121624189.1">
    <property type="nucleotide sequence ID" value="NZ_JACIIW010000007.1"/>
</dbReference>
<proteinExistence type="predicted"/>
<sequence length="97" mass="11016">MSELPRIVSASPVIYGVLKLVFTDGYEGVVDVRPILTDGEVFEYLRRNPKNFDAVSVSEYGHSIFWLDDNGYEIDFGADSLRRDCEKQAEVHRLMAS</sequence>
<dbReference type="SUPFAM" id="SSF143880">
    <property type="entry name" value="NE0471 N-terminal domain-like"/>
    <property type="match status" value="1"/>
</dbReference>
<dbReference type="InterPro" id="IPR036782">
    <property type="entry name" value="NE0471-like_N"/>
</dbReference>
<dbReference type="AlphaFoldDB" id="A0A3L7A9N8"/>
<dbReference type="OrthoDB" id="8115703at2"/>
<dbReference type="Gene3D" id="3.30.2020.10">
    <property type="entry name" value="NE0471-like N-terminal domain"/>
    <property type="match status" value="1"/>
</dbReference>
<evidence type="ECO:0000313" key="2">
    <source>
        <dbReference type="Proteomes" id="UP000269692"/>
    </source>
</evidence>
<dbReference type="EMBL" id="RCTF01000012">
    <property type="protein sequence ID" value="RLP76735.1"/>
    <property type="molecule type" value="Genomic_DNA"/>
</dbReference>
<gene>
    <name evidence="1" type="ORF">D9R14_15230</name>
</gene>
<dbReference type="InterPro" id="IPR018841">
    <property type="entry name" value="DUF2442"/>
</dbReference>
<dbReference type="Proteomes" id="UP000269692">
    <property type="component" value="Unassembled WGS sequence"/>
</dbReference>
<evidence type="ECO:0000313" key="1">
    <source>
        <dbReference type="EMBL" id="RLP76735.1"/>
    </source>
</evidence>
<keyword evidence="2" id="KW-1185">Reference proteome</keyword>
<name>A0A3L7A9N8_9HYPH</name>
<protein>
    <submittedName>
        <fullName evidence="1">DUF2442 domain-containing protein</fullName>
    </submittedName>
</protein>
<reference evidence="1 2" key="1">
    <citation type="submission" date="2018-10" db="EMBL/GenBank/DDBJ databases">
        <title>Xanthobacter tagetidis genome sequencing and assembly.</title>
        <authorList>
            <person name="Maclea K.S."/>
            <person name="Goen A.E."/>
            <person name="Fatima S.A."/>
        </authorList>
    </citation>
    <scope>NUCLEOTIDE SEQUENCE [LARGE SCALE GENOMIC DNA]</scope>
    <source>
        <strain evidence="1 2">ATCC 700314</strain>
    </source>
</reference>
<accession>A0A3L7A9N8</accession>